<feature type="compositionally biased region" description="Low complexity" evidence="2">
    <location>
        <begin position="1128"/>
        <end position="1144"/>
    </location>
</feature>
<keyword evidence="1" id="KW-0597">Phosphoprotein</keyword>
<feature type="region of interest" description="Disordered" evidence="2">
    <location>
        <begin position="1124"/>
        <end position="1162"/>
    </location>
</feature>
<dbReference type="PANTHER" id="PTHR14429:SF24">
    <property type="entry name" value="FIBROSIN"/>
    <property type="match status" value="1"/>
</dbReference>
<feature type="compositionally biased region" description="Basic and acidic residues" evidence="2">
    <location>
        <begin position="868"/>
        <end position="877"/>
    </location>
</feature>
<feature type="region of interest" description="Disordered" evidence="2">
    <location>
        <begin position="380"/>
        <end position="420"/>
    </location>
</feature>
<evidence type="ECO:0000256" key="1">
    <source>
        <dbReference type="ARBA" id="ARBA00022553"/>
    </source>
</evidence>
<organism evidence="3 4">
    <name type="scientific">Paramormyrops kingsleyae</name>
    <dbReference type="NCBI Taxonomy" id="1676925"/>
    <lineage>
        <taxon>Eukaryota</taxon>
        <taxon>Metazoa</taxon>
        <taxon>Chordata</taxon>
        <taxon>Craniata</taxon>
        <taxon>Vertebrata</taxon>
        <taxon>Euteleostomi</taxon>
        <taxon>Actinopterygii</taxon>
        <taxon>Neopterygii</taxon>
        <taxon>Teleostei</taxon>
        <taxon>Osteoglossocephala</taxon>
        <taxon>Osteoglossomorpha</taxon>
        <taxon>Osteoglossiformes</taxon>
        <taxon>Mormyridae</taxon>
        <taxon>Paramormyrops</taxon>
    </lineage>
</organism>
<feature type="region of interest" description="Disordered" evidence="2">
    <location>
        <begin position="282"/>
        <end position="367"/>
    </location>
</feature>
<dbReference type="Ensembl" id="ENSPKIT00000008212.1">
    <property type="protein sequence ID" value="ENSPKIP00000027445.1"/>
    <property type="gene ID" value="ENSPKIG00000009503.1"/>
</dbReference>
<feature type="compositionally biased region" description="Basic and acidic residues" evidence="2">
    <location>
        <begin position="122"/>
        <end position="138"/>
    </location>
</feature>
<feature type="compositionally biased region" description="Pro residues" evidence="2">
    <location>
        <begin position="853"/>
        <end position="864"/>
    </location>
</feature>
<sequence length="1162" mass="124780">MDGPGPRQSRRTRSQRDRERLRRRAESQRRASSASSDSERPAVAEDGTGTTVRLDSGAEPLCGRRRPPRRRKRESASREEDIIDGFAIASFVSLEALETDCPLNAPEHVAFLRDRGTKRRRIAGDSEDHLDRESDRHGYPAGYQERRRKRGRKPETAGSFLLETGYICDAESDSGDKMSENDMDPIFTVSTRKEPAPLTMATSVRSGPSPPSTLRCHPWLSVTPRVSGLQRSQEKSVDLSASEPLATAAASLSLPKGVPPRPGVGPSPKLKAFLVLPEHRTAPSGLDFSRSSTVAKPPSSSASSSSVCTPTPTASVAASLSGALPSRAHSSSGTHYRSSPGLPPPPPLQQGGSQPPTGSGAGALTGSGLLSQELRPHFLASKCTGPEGGAPTADTQTNGGPSSSGPSEASGRRSAPTSAQTAVPPLAFQFHQHNHQHQHTHTHQHFTPFLPPPTAASPLFDKCKMEGLYRHPFFPQYPPTVPGIPPVLPSTGQLSNLRGAFQPKGTSPEMSPRLGPVAHLQPKEPKLSDPFKMSSRVSNKPGKWCAMHVRVAWMIFRHQEKVKADPRKLDFRSDMLARLPGSGHGPLGAVHPSSSSFVPPLTPHSSFLTPPGHFDAFGRLLPYASLGSLGTGAFGGLGSTALVPSSFGPKDSPGRPVGGVAGCHDSWKRLHRASAFSTAPAWTPAADKREEREPAKEKKEVIHIKDEKDRDCLAYGRRPGLESPAMAPVRPRGSTPVSQRDREGPQPDTEAPPREGPPTAHSRDRERDSKPTPSLSSRLHLAPERPCSSSSSAPPTPAPPLSLAPSPLDLYPCRHTPQATKSQAEASRPPQKESFPPCAPTSLLSQDKKADPRPSPNRPSPHLLPPIKVKEERRDEPEPGGLSLLPAHSGAPAPLCLGPAPGLPPHHALSLSLTPRAAGMVVASPAERYAPYPHVLPQSHWMDPWREQQREALALRPDATLARLFQQHQAQRLYEAERVANPHHPPGSAPLPPPSSVRQDFGLPHHAHPEHGPQSMGGTGGGLLDTEQRAHILREDFERARYGMHPHTLLATPHLATPSHHHLEPLYGSLLSHPHQPGAAGPHHHTSLYSRLGHLASHPRHVANGLISKATSGLMGSLSIGAPPPLIPSVTPSRASVSPRSSRFAPPPELVLYSTHKDRESR</sequence>
<dbReference type="KEGG" id="pki:111850728"/>
<protein>
    <submittedName>
        <fullName evidence="3">Fibrosin</fullName>
    </submittedName>
</protein>
<feature type="compositionally biased region" description="Basic and acidic residues" evidence="2">
    <location>
        <begin position="761"/>
        <end position="770"/>
    </location>
</feature>
<feature type="compositionally biased region" description="Polar residues" evidence="2">
    <location>
        <begin position="328"/>
        <end position="337"/>
    </location>
</feature>
<feature type="region of interest" description="Disordered" evidence="2">
    <location>
        <begin position="980"/>
        <end position="1023"/>
    </location>
</feature>
<feature type="region of interest" description="Disordered" evidence="2">
    <location>
        <begin position="678"/>
        <end position="887"/>
    </location>
</feature>
<dbReference type="InterPro" id="IPR023246">
    <property type="entry name" value="AUTS2"/>
</dbReference>
<name>A0A3B3SB45_9TELE</name>
<dbReference type="AlphaFoldDB" id="A0A3B3SB45"/>
<dbReference type="Proteomes" id="UP000261540">
    <property type="component" value="Unplaced"/>
</dbReference>
<feature type="compositionally biased region" description="Low complexity" evidence="2">
    <location>
        <begin position="289"/>
        <end position="316"/>
    </location>
</feature>
<feature type="compositionally biased region" description="Basic and acidic residues" evidence="2">
    <location>
        <begin position="686"/>
        <end position="712"/>
    </location>
</feature>
<dbReference type="OrthoDB" id="10060000at2759"/>
<feature type="compositionally biased region" description="Basic residues" evidence="2">
    <location>
        <begin position="63"/>
        <end position="73"/>
    </location>
</feature>
<feature type="compositionally biased region" description="Basic and acidic residues" evidence="2">
    <location>
        <begin position="14"/>
        <end position="29"/>
    </location>
</feature>
<dbReference type="GeneTree" id="ENSGT00940000161032"/>
<evidence type="ECO:0000256" key="2">
    <source>
        <dbReference type="SAM" id="MobiDB-lite"/>
    </source>
</evidence>
<evidence type="ECO:0000313" key="3">
    <source>
        <dbReference type="Ensembl" id="ENSPKIP00000027445.1"/>
    </source>
</evidence>
<dbReference type="CTD" id="64319"/>
<proteinExistence type="predicted"/>
<feature type="compositionally biased region" description="Low complexity" evidence="2">
    <location>
        <begin position="349"/>
        <end position="358"/>
    </location>
</feature>
<reference evidence="3" key="1">
    <citation type="submission" date="2025-08" db="UniProtKB">
        <authorList>
            <consortium name="Ensembl"/>
        </authorList>
    </citation>
    <scope>IDENTIFICATION</scope>
</reference>
<reference evidence="3" key="2">
    <citation type="submission" date="2025-09" db="UniProtKB">
        <authorList>
            <consortium name="Ensembl"/>
        </authorList>
    </citation>
    <scope>IDENTIFICATION</scope>
</reference>
<evidence type="ECO:0000313" key="4">
    <source>
        <dbReference type="Proteomes" id="UP000261540"/>
    </source>
</evidence>
<feature type="compositionally biased region" description="Pro residues" evidence="2">
    <location>
        <begin position="983"/>
        <end position="995"/>
    </location>
</feature>
<dbReference type="PANTHER" id="PTHR14429">
    <property type="entry name" value="FIBROSIN FAMILY MEMBER"/>
    <property type="match status" value="1"/>
</dbReference>
<feature type="compositionally biased region" description="Low complexity" evidence="2">
    <location>
        <begin position="399"/>
        <end position="415"/>
    </location>
</feature>
<feature type="region of interest" description="Disordered" evidence="2">
    <location>
        <begin position="1"/>
        <end position="80"/>
    </location>
</feature>
<dbReference type="STRING" id="1676925.ENSPKIP00000027445"/>
<feature type="compositionally biased region" description="Low complexity" evidence="2">
    <location>
        <begin position="784"/>
        <end position="793"/>
    </location>
</feature>
<keyword evidence="4" id="KW-1185">Reference proteome</keyword>
<accession>A0A3B3SB45</accession>
<dbReference type="Pfam" id="PF15336">
    <property type="entry name" value="Auts2"/>
    <property type="match status" value="1"/>
</dbReference>
<feature type="region of interest" description="Disordered" evidence="2">
    <location>
        <begin position="122"/>
        <end position="156"/>
    </location>
</feature>